<protein>
    <submittedName>
        <fullName evidence="1">Uncharacterized protein</fullName>
    </submittedName>
</protein>
<evidence type="ECO:0000313" key="2">
    <source>
        <dbReference type="Proteomes" id="UP000642265"/>
    </source>
</evidence>
<dbReference type="AlphaFoldDB" id="A0A8I0N2N3"/>
<evidence type="ECO:0000313" key="1">
    <source>
        <dbReference type="EMBL" id="MBE0559675.1"/>
    </source>
</evidence>
<proteinExistence type="predicted"/>
<reference evidence="1" key="1">
    <citation type="submission" date="2020-09" db="EMBL/GenBank/DDBJ databases">
        <authorList>
            <person name="Dalcin Martins P."/>
        </authorList>
    </citation>
    <scope>NUCLEOTIDE SEQUENCE</scope>
    <source>
        <strain evidence="1">MAG47</strain>
    </source>
</reference>
<dbReference type="Proteomes" id="UP000642265">
    <property type="component" value="Unassembled WGS sequence"/>
</dbReference>
<comment type="caution">
    <text evidence="1">The sequence shown here is derived from an EMBL/GenBank/DDBJ whole genome shotgun (WGS) entry which is preliminary data.</text>
</comment>
<sequence>MNIEMLRACFWNVAVTTVLLVGQLSERRANFGKDDSGECGWMQSVWLEWLIDHPNQ</sequence>
<reference evidence="1" key="2">
    <citation type="submission" date="2020-10" db="EMBL/GenBank/DDBJ databases">
        <title>Enrichment of novel Verrucomicrobia, Bacteroidetes and Krumholzibacteria in an oxygen-limited, methane- and iron-fed bioreactor inoculated with Bothnian Sea sediments.</title>
        <authorList>
            <person name="Martins P.D."/>
            <person name="de Jong A."/>
            <person name="Lenstra W.K."/>
            <person name="van Helmond N.A.G.M."/>
            <person name="Slomp C.P."/>
            <person name="Jetten M.S.M."/>
            <person name="Welte C.U."/>
            <person name="Rasigraf O."/>
        </authorList>
    </citation>
    <scope>NUCLEOTIDE SEQUENCE</scope>
    <source>
        <strain evidence="1">MAG47</strain>
    </source>
</reference>
<gene>
    <name evidence="1" type="ORF">IH622_02405</name>
</gene>
<dbReference type="EMBL" id="JACZKO010000004">
    <property type="protein sequence ID" value="MBE0559675.1"/>
    <property type="molecule type" value="Genomic_DNA"/>
</dbReference>
<name>A0A8I0N2N3_BRUAN</name>
<accession>A0A8I0N2N3</accession>
<organism evidence="1 2">
    <name type="scientific">Brucella anthropi</name>
    <name type="common">Ochrobactrum anthropi</name>
    <dbReference type="NCBI Taxonomy" id="529"/>
    <lineage>
        <taxon>Bacteria</taxon>
        <taxon>Pseudomonadati</taxon>
        <taxon>Pseudomonadota</taxon>
        <taxon>Alphaproteobacteria</taxon>
        <taxon>Hyphomicrobiales</taxon>
        <taxon>Brucellaceae</taxon>
        <taxon>Brucella/Ochrobactrum group</taxon>
        <taxon>Brucella</taxon>
    </lineage>
</organism>